<feature type="transmembrane region" description="Helical" evidence="6">
    <location>
        <begin position="369"/>
        <end position="392"/>
    </location>
</feature>
<evidence type="ECO:0000256" key="5">
    <source>
        <dbReference type="ARBA" id="ARBA00023136"/>
    </source>
</evidence>
<evidence type="ECO:0000256" key="4">
    <source>
        <dbReference type="ARBA" id="ARBA00022989"/>
    </source>
</evidence>
<feature type="domain" description="ABC3 transporter permease C-terminal" evidence="7">
    <location>
        <begin position="374"/>
        <end position="491"/>
    </location>
</feature>
<dbReference type="InterPro" id="IPR025857">
    <property type="entry name" value="MacB_PCD"/>
</dbReference>
<dbReference type="AlphaFoldDB" id="A0AAU7Z1Z1"/>
<evidence type="ECO:0000256" key="3">
    <source>
        <dbReference type="ARBA" id="ARBA00022692"/>
    </source>
</evidence>
<dbReference type="GO" id="GO:0022857">
    <property type="term" value="F:transmembrane transporter activity"/>
    <property type="evidence" value="ECO:0007669"/>
    <property type="project" value="TreeGrafter"/>
</dbReference>
<feature type="transmembrane region" description="Helical" evidence="6">
    <location>
        <begin position="786"/>
        <end position="808"/>
    </location>
</feature>
<keyword evidence="3 6" id="KW-0812">Transmembrane</keyword>
<dbReference type="NCBIfam" id="TIGR03434">
    <property type="entry name" value="ADOP"/>
    <property type="match status" value="1"/>
</dbReference>
<dbReference type="InterPro" id="IPR050250">
    <property type="entry name" value="Macrolide_Exporter_MacB"/>
</dbReference>
<feature type="transmembrane region" description="Helical" evidence="6">
    <location>
        <begin position="96"/>
        <end position="122"/>
    </location>
</feature>
<dbReference type="InterPro" id="IPR017800">
    <property type="entry name" value="ADOP"/>
</dbReference>
<evidence type="ECO:0000256" key="1">
    <source>
        <dbReference type="ARBA" id="ARBA00004651"/>
    </source>
</evidence>
<dbReference type="NCBIfam" id="NF038403">
    <property type="entry name" value="perm_prefix_1"/>
    <property type="match status" value="1"/>
</dbReference>
<evidence type="ECO:0000259" key="7">
    <source>
        <dbReference type="Pfam" id="PF02687"/>
    </source>
</evidence>
<dbReference type="GO" id="GO:0005886">
    <property type="term" value="C:plasma membrane"/>
    <property type="evidence" value="ECO:0007669"/>
    <property type="project" value="UniProtKB-SubCell"/>
</dbReference>
<dbReference type="Pfam" id="PF12704">
    <property type="entry name" value="MacB_PCD"/>
    <property type="match status" value="2"/>
</dbReference>
<dbReference type="PANTHER" id="PTHR30572">
    <property type="entry name" value="MEMBRANE COMPONENT OF TRANSPORTER-RELATED"/>
    <property type="match status" value="1"/>
</dbReference>
<dbReference type="KEGG" id="tgi:RBB81_01030"/>
<evidence type="ECO:0000313" key="9">
    <source>
        <dbReference type="EMBL" id="XCB22532.1"/>
    </source>
</evidence>
<keyword evidence="4 6" id="KW-1133">Transmembrane helix</keyword>
<evidence type="ECO:0000256" key="6">
    <source>
        <dbReference type="SAM" id="Phobius"/>
    </source>
</evidence>
<proteinExistence type="predicted"/>
<evidence type="ECO:0000256" key="2">
    <source>
        <dbReference type="ARBA" id="ARBA00022475"/>
    </source>
</evidence>
<comment type="subcellular location">
    <subcellularLocation>
        <location evidence="1">Cell membrane</location>
        <topology evidence="1">Multi-pass membrane protein</topology>
    </subcellularLocation>
</comment>
<accession>A0AAU7Z1Z1</accession>
<feature type="transmembrane region" description="Helical" evidence="6">
    <location>
        <begin position="465"/>
        <end position="486"/>
    </location>
</feature>
<feature type="transmembrane region" description="Helical" evidence="6">
    <location>
        <begin position="838"/>
        <end position="857"/>
    </location>
</feature>
<dbReference type="Pfam" id="PF02687">
    <property type="entry name" value="FtsX"/>
    <property type="match status" value="2"/>
</dbReference>
<reference evidence="9" key="1">
    <citation type="submission" date="2023-08" db="EMBL/GenBank/DDBJ databases">
        <authorList>
            <person name="Messyasz A."/>
            <person name="Mannisto M.K."/>
            <person name="Kerkhof L.J."/>
            <person name="Haggblom M."/>
        </authorList>
    </citation>
    <scope>NUCLEOTIDE SEQUENCE</scope>
    <source>
        <strain evidence="9">M8UP39</strain>
    </source>
</reference>
<keyword evidence="2" id="KW-1003">Cell membrane</keyword>
<dbReference type="PANTHER" id="PTHR30572:SF18">
    <property type="entry name" value="ABC-TYPE MACROLIDE FAMILY EXPORT SYSTEM PERMEASE COMPONENT 2"/>
    <property type="match status" value="1"/>
</dbReference>
<feature type="domain" description="ABC3 transporter permease C-terminal" evidence="7">
    <location>
        <begin position="786"/>
        <end position="899"/>
    </location>
</feature>
<dbReference type="EMBL" id="CP132938">
    <property type="protein sequence ID" value="XCB22532.1"/>
    <property type="molecule type" value="Genomic_DNA"/>
</dbReference>
<dbReference type="InterPro" id="IPR047928">
    <property type="entry name" value="Perm_prefix_1"/>
</dbReference>
<reference evidence="9" key="2">
    <citation type="journal article" date="2024" name="Environ. Microbiol.">
        <title>Genome analysis and description of Tunturibacter gen. nov. expands the diversity of Terriglobia in tundra soils.</title>
        <authorList>
            <person name="Messyasz A."/>
            <person name="Mannisto M.K."/>
            <person name="Kerkhof L.J."/>
            <person name="Haggblom M.M."/>
        </authorList>
    </citation>
    <scope>NUCLEOTIDE SEQUENCE</scope>
    <source>
        <strain evidence="9">M8UP39</strain>
    </source>
</reference>
<feature type="transmembrane region" description="Helical" evidence="6">
    <location>
        <begin position="418"/>
        <end position="445"/>
    </location>
</feature>
<feature type="transmembrane region" description="Helical" evidence="6">
    <location>
        <begin position="869"/>
        <end position="891"/>
    </location>
</feature>
<evidence type="ECO:0000259" key="8">
    <source>
        <dbReference type="Pfam" id="PF12704"/>
    </source>
</evidence>
<protein>
    <submittedName>
        <fullName evidence="9">ABC transporter permease</fullName>
    </submittedName>
</protein>
<name>A0AAU7Z1Z1_9BACT</name>
<feature type="domain" description="MacB-like periplasmic core" evidence="8">
    <location>
        <begin position="98"/>
        <end position="323"/>
    </location>
</feature>
<feature type="domain" description="MacB-like periplasmic core" evidence="8">
    <location>
        <begin position="520"/>
        <end position="740"/>
    </location>
</feature>
<sequence>MGWLQTLWSRCVAFFGESKLDEELDEELLTHLDLAVEENLHRGMSPQGARRAALLKFGGVAQTKESYRRQRGLPFVDALIQDVRFGTRQIRHSPGFALIAILTLSLGIGANTAVFTLTHALLLKTLPVRDPGELVRLTISMSAERNGSNAPLNLPIIEFIESHSRSFHGIFAWCVYDFPFRDGAVNSGIHGAILSGNAFQSLGVNPSLGRLLTPADDQPGGGPDGLAAVISHRIWVERYQASPSVLGRHITVTDHSATIVGVAPAGFEGVIVAEHPDIYLPLEFQAILYGQDTKRDGGRLWLDTFARLNPGVTRAQAEAEISALFPAILDATLPPALRHMPQIERARLEVRPASTGWSRLRSQYTEPLLLLQLMVAAVLLICCANLSGLFLARASARRQEFAIRGALGASRLRLMRQLFVECLMLALPGALLGIWLATLSGPWILHMLGNAEAEQAISMRPNLTVLSVTIACAVFCAFLFGMAPAWTAGRTSVDADLRSSHPRMHLGAAGLGSFFVPFQLALSLTLVVVAALFGTTITHLLTEDSGYRTDNVLIVLTDFLRIPEKGDALVALYRRMAARMEELPGIEQASVAAISPLMGDRWMDEFVAADKSGQAQPTEVMGNVIAAHYFSAVGIPILAGRDLENKDSDRNSCVISHAAARLYFPNTSALGKTLRNIVRYQKNANYPFHDFQIVGIVQDTKYDTLRESTPPIVYLPITTGNAGMTNAGANLFFVIHARNDAAARSAYLTALHEMAPSSPEIAPFEFKQTFLDSVSRERLLSAMSGFFAFLGLLLSGIGVYGLVAWNVTRRTTEIGLRMALGATRMEVFHLVMRQVMRLLAVGLFAGGLGAFFAARMVRDFLFEIQPGNPAIFLSSAMLLVSIAVLAALLPARRAVSIDPMQALKTE</sequence>
<gene>
    <name evidence="9" type="ORF">RBB81_01030</name>
</gene>
<feature type="transmembrane region" description="Helical" evidence="6">
    <location>
        <begin position="506"/>
        <end position="533"/>
    </location>
</feature>
<dbReference type="InterPro" id="IPR003838">
    <property type="entry name" value="ABC3_permease_C"/>
</dbReference>
<dbReference type="RefSeq" id="WP_353072395.1">
    <property type="nucleotide sequence ID" value="NZ_CP132938.1"/>
</dbReference>
<keyword evidence="5 6" id="KW-0472">Membrane</keyword>
<organism evidence="9">
    <name type="scientific">Tunturiibacter gelidiferens</name>
    <dbReference type="NCBI Taxonomy" id="3069689"/>
    <lineage>
        <taxon>Bacteria</taxon>
        <taxon>Pseudomonadati</taxon>
        <taxon>Acidobacteriota</taxon>
        <taxon>Terriglobia</taxon>
        <taxon>Terriglobales</taxon>
        <taxon>Acidobacteriaceae</taxon>
        <taxon>Tunturiibacter</taxon>
    </lineage>
</organism>